<proteinExistence type="predicted"/>
<reference evidence="1" key="1">
    <citation type="journal article" date="2014" name="Front. Microbiol.">
        <title>High frequency of phylogenetically diverse reductive dehalogenase-homologous genes in deep subseafloor sedimentary metagenomes.</title>
        <authorList>
            <person name="Kawai M."/>
            <person name="Futagami T."/>
            <person name="Toyoda A."/>
            <person name="Takaki Y."/>
            <person name="Nishi S."/>
            <person name="Hori S."/>
            <person name="Arai W."/>
            <person name="Tsubouchi T."/>
            <person name="Morono Y."/>
            <person name="Uchiyama I."/>
            <person name="Ito T."/>
            <person name="Fujiyama A."/>
            <person name="Inagaki F."/>
            <person name="Takami H."/>
        </authorList>
    </citation>
    <scope>NUCLEOTIDE SEQUENCE</scope>
    <source>
        <strain evidence="1">Expedition CK06-06</strain>
    </source>
</reference>
<dbReference type="InterPro" id="IPR035642">
    <property type="entry name" value="MraZ_N"/>
</dbReference>
<protein>
    <submittedName>
        <fullName evidence="1">Uncharacterized protein</fullName>
    </submittedName>
</protein>
<accession>X0ZUV0</accession>
<sequence>MRVPKLPRKRIWMDDKGRIVVPAYLREALGIDVSQFVDIERYPIEGDCKALFIKKV</sequence>
<dbReference type="CDD" id="cd16320">
    <property type="entry name" value="MraZ_N"/>
    <property type="match status" value="1"/>
</dbReference>
<dbReference type="InterPro" id="IPR037914">
    <property type="entry name" value="SpoVT-AbrB_sf"/>
</dbReference>
<dbReference type="AlphaFoldDB" id="X0ZUV0"/>
<gene>
    <name evidence="1" type="ORF">S01H4_17445</name>
</gene>
<name>X0ZUV0_9ZZZZ</name>
<evidence type="ECO:0000313" key="1">
    <source>
        <dbReference type="EMBL" id="GAG61737.1"/>
    </source>
</evidence>
<comment type="caution">
    <text evidence="1">The sequence shown here is derived from an EMBL/GenBank/DDBJ whole genome shotgun (WGS) entry which is preliminary data.</text>
</comment>
<dbReference type="SUPFAM" id="SSF89447">
    <property type="entry name" value="AbrB/MazE/MraZ-like"/>
    <property type="match status" value="1"/>
</dbReference>
<organism evidence="1">
    <name type="scientific">marine sediment metagenome</name>
    <dbReference type="NCBI Taxonomy" id="412755"/>
    <lineage>
        <taxon>unclassified sequences</taxon>
        <taxon>metagenomes</taxon>
        <taxon>ecological metagenomes</taxon>
    </lineage>
</organism>
<dbReference type="Gene3D" id="2.10.260.10">
    <property type="match status" value="1"/>
</dbReference>
<dbReference type="EMBL" id="BART01007684">
    <property type="protein sequence ID" value="GAG61737.1"/>
    <property type="molecule type" value="Genomic_DNA"/>
</dbReference>